<dbReference type="Proteomes" id="UP000574390">
    <property type="component" value="Unassembled WGS sequence"/>
</dbReference>
<reference evidence="1 2" key="1">
    <citation type="submission" date="2020-04" db="EMBL/GenBank/DDBJ databases">
        <title>Perkinsus olseni comparative genomics.</title>
        <authorList>
            <person name="Bogema D.R."/>
        </authorList>
    </citation>
    <scope>NUCLEOTIDE SEQUENCE [LARGE SCALE GENOMIC DNA]</scope>
    <source>
        <strain evidence="1">ATCC PRA-205</strain>
    </source>
</reference>
<comment type="caution">
    <text evidence="1">The sequence shown here is derived from an EMBL/GenBank/DDBJ whole genome shotgun (WGS) entry which is preliminary data.</text>
</comment>
<feature type="non-terminal residue" evidence="1">
    <location>
        <position position="1"/>
    </location>
</feature>
<dbReference type="AlphaFoldDB" id="A0A7J6TUW6"/>
<gene>
    <name evidence="1" type="ORF">FOZ62_018302</name>
</gene>
<protein>
    <submittedName>
        <fullName evidence="1">Uncharacterized protein</fullName>
    </submittedName>
</protein>
<proteinExistence type="predicted"/>
<name>A0A7J6TUW6_PEROL</name>
<organism evidence="1 2">
    <name type="scientific">Perkinsus olseni</name>
    <name type="common">Perkinsus atlanticus</name>
    <dbReference type="NCBI Taxonomy" id="32597"/>
    <lineage>
        <taxon>Eukaryota</taxon>
        <taxon>Sar</taxon>
        <taxon>Alveolata</taxon>
        <taxon>Perkinsozoa</taxon>
        <taxon>Perkinsea</taxon>
        <taxon>Perkinsida</taxon>
        <taxon>Perkinsidae</taxon>
        <taxon>Perkinsus</taxon>
    </lineage>
</organism>
<evidence type="ECO:0000313" key="2">
    <source>
        <dbReference type="Proteomes" id="UP000574390"/>
    </source>
</evidence>
<sequence length="159" mass="16597">NAGRRKSPRIRTVLIIRMTIRMTTGRIGKGRLSRGIKPATNGTAVEVRGSRTILGATLGVTTPMAVVAGATREETMEAGNMAISHGTRATAAIVAAEIGDSRMAPMAGRATGVAVMIVVGRRMSGDNGSALVAILGTDGSADDRVERKTISKRILIIHH</sequence>
<feature type="non-terminal residue" evidence="1">
    <location>
        <position position="159"/>
    </location>
</feature>
<accession>A0A7J6TUW6</accession>
<dbReference type="EMBL" id="JABANM010005050">
    <property type="protein sequence ID" value="KAF4748270.1"/>
    <property type="molecule type" value="Genomic_DNA"/>
</dbReference>
<evidence type="ECO:0000313" key="1">
    <source>
        <dbReference type="EMBL" id="KAF4748270.1"/>
    </source>
</evidence>